<organism evidence="3 4">
    <name type="scientific">Coptis chinensis</name>
    <dbReference type="NCBI Taxonomy" id="261450"/>
    <lineage>
        <taxon>Eukaryota</taxon>
        <taxon>Viridiplantae</taxon>
        <taxon>Streptophyta</taxon>
        <taxon>Embryophyta</taxon>
        <taxon>Tracheophyta</taxon>
        <taxon>Spermatophyta</taxon>
        <taxon>Magnoliopsida</taxon>
        <taxon>Ranunculales</taxon>
        <taxon>Ranunculaceae</taxon>
        <taxon>Coptidoideae</taxon>
        <taxon>Coptis</taxon>
    </lineage>
</organism>
<dbReference type="Pfam" id="PF13041">
    <property type="entry name" value="PPR_2"/>
    <property type="match status" value="5"/>
</dbReference>
<dbReference type="Gene3D" id="1.25.40.10">
    <property type="entry name" value="Tetratricopeptide repeat domain"/>
    <property type="match status" value="5"/>
</dbReference>
<dbReference type="EMBL" id="JADFTS010000004">
    <property type="protein sequence ID" value="KAF9608192.1"/>
    <property type="molecule type" value="Genomic_DNA"/>
</dbReference>
<dbReference type="FunFam" id="1.25.40.10:FF:000285">
    <property type="entry name" value="Pentatricopeptide repeat-containing protein, chloroplastic"/>
    <property type="match status" value="1"/>
</dbReference>
<feature type="repeat" description="PPR" evidence="2">
    <location>
        <begin position="307"/>
        <end position="341"/>
    </location>
</feature>
<feature type="repeat" description="PPR" evidence="2">
    <location>
        <begin position="105"/>
        <end position="139"/>
    </location>
</feature>
<dbReference type="GO" id="GO:0003723">
    <property type="term" value="F:RNA binding"/>
    <property type="evidence" value="ECO:0007669"/>
    <property type="project" value="InterPro"/>
</dbReference>
<keyword evidence="4" id="KW-1185">Reference proteome</keyword>
<dbReference type="GO" id="GO:0009451">
    <property type="term" value="P:RNA modification"/>
    <property type="evidence" value="ECO:0007669"/>
    <property type="project" value="InterPro"/>
</dbReference>
<name>A0A835I176_9MAGN</name>
<accession>A0A835I176</accession>
<reference evidence="3 4" key="1">
    <citation type="submission" date="2020-10" db="EMBL/GenBank/DDBJ databases">
        <title>The Coptis chinensis genome and diversification of protoberbering-type alkaloids.</title>
        <authorList>
            <person name="Wang B."/>
            <person name="Shu S."/>
            <person name="Song C."/>
            <person name="Liu Y."/>
        </authorList>
    </citation>
    <scope>NUCLEOTIDE SEQUENCE [LARGE SCALE GENOMIC DNA]</scope>
    <source>
        <strain evidence="3">HL-2020</strain>
        <tissue evidence="3">Leaf</tissue>
    </source>
</reference>
<gene>
    <name evidence="3" type="ORF">IFM89_007814</name>
</gene>
<comment type="caution">
    <text evidence="3">The sequence shown here is derived from an EMBL/GenBank/DDBJ whole genome shotgun (WGS) entry which is preliminary data.</text>
</comment>
<feature type="repeat" description="PPR" evidence="2">
    <location>
        <begin position="5"/>
        <end position="39"/>
    </location>
</feature>
<sequence>MSERDVVSWTAILNGYLKNGFDDEVLELFIQLVENGVESNSKTFVCVLNLCTRRLDIEFGKQIHACVVKGNWSNLILDSAIVFFYAQCGDLSSSFRAFNTMGERDVVSWTSMITACAQHGYGEEAFSLFSEMQSEGFLPNEFTVCSVLKACRVERNIKFGRQLHCAIVKKMFNNDVFVGTSLVSMYVKCSETSDARRVFDGMKKRNTVTWTSMIAGYVQNGLGEEAIRLFRVMKRRHIYVNNLTILSILGACGSLRASPLGKEIHGQILKNSVHSNIYVGSSLVWFYCRCGEYVYASKVLQSMPNRDVVSWTAIISGYAHIGHGSEALEFLNKMLWDGVEPNPFTYSSALKACAQLEAVLHGKGIHSTVKKTPFLSNVFVGSALIDMYAKCGFVSDAFRVFDSMPERNEVSWKAMILGYARNGFCREALQLMYRMQAEGIKVDDYTQTTVLSACGDVEWELESLSKQSLQSS</sequence>
<feature type="repeat" description="PPR" evidence="2">
    <location>
        <begin position="206"/>
        <end position="240"/>
    </location>
</feature>
<evidence type="ECO:0000313" key="3">
    <source>
        <dbReference type="EMBL" id="KAF9608192.1"/>
    </source>
</evidence>
<dbReference type="PROSITE" id="PS51375">
    <property type="entry name" value="PPR"/>
    <property type="match status" value="6"/>
</dbReference>
<dbReference type="FunFam" id="1.25.40.10:FF:000344">
    <property type="entry name" value="Pentatricopeptide repeat-containing protein"/>
    <property type="match status" value="1"/>
</dbReference>
<dbReference type="PANTHER" id="PTHR24015:SF548">
    <property type="entry name" value="OS08G0340900 PROTEIN"/>
    <property type="match status" value="1"/>
</dbReference>
<dbReference type="NCBIfam" id="TIGR00756">
    <property type="entry name" value="PPR"/>
    <property type="match status" value="6"/>
</dbReference>
<evidence type="ECO:0008006" key="5">
    <source>
        <dbReference type="Google" id="ProtNLM"/>
    </source>
</evidence>
<protein>
    <recommendedName>
        <fullName evidence="5">Pentatricopeptide repeat-containing protein</fullName>
    </recommendedName>
</protein>
<proteinExistence type="predicted"/>
<dbReference type="InterPro" id="IPR002885">
    <property type="entry name" value="PPR_rpt"/>
</dbReference>
<evidence type="ECO:0000256" key="2">
    <source>
        <dbReference type="PROSITE-ProRule" id="PRU00708"/>
    </source>
</evidence>
<dbReference type="Proteomes" id="UP000631114">
    <property type="component" value="Unassembled WGS sequence"/>
</dbReference>
<dbReference type="InterPro" id="IPR011990">
    <property type="entry name" value="TPR-like_helical_dom_sf"/>
</dbReference>
<dbReference type="FunFam" id="1.25.40.10:FF:000730">
    <property type="entry name" value="Pentatricopeptide repeat-containing protein, chloroplastic"/>
    <property type="match status" value="1"/>
</dbReference>
<evidence type="ECO:0000313" key="4">
    <source>
        <dbReference type="Proteomes" id="UP000631114"/>
    </source>
</evidence>
<dbReference type="InterPro" id="IPR046960">
    <property type="entry name" value="PPR_At4g14850-like_plant"/>
</dbReference>
<dbReference type="AlphaFoldDB" id="A0A835I176"/>
<feature type="repeat" description="PPR" evidence="2">
    <location>
        <begin position="408"/>
        <end position="442"/>
    </location>
</feature>
<keyword evidence="1" id="KW-0677">Repeat</keyword>
<dbReference type="FunFam" id="1.25.40.10:FF:000073">
    <property type="entry name" value="Pentatricopeptide repeat-containing protein chloroplastic"/>
    <property type="match status" value="1"/>
</dbReference>
<evidence type="ECO:0000256" key="1">
    <source>
        <dbReference type="ARBA" id="ARBA00022737"/>
    </source>
</evidence>
<dbReference type="OrthoDB" id="185373at2759"/>
<feature type="repeat" description="PPR" evidence="2">
    <location>
        <begin position="377"/>
        <end position="407"/>
    </location>
</feature>
<dbReference type="PANTHER" id="PTHR24015">
    <property type="entry name" value="OS07G0578800 PROTEIN-RELATED"/>
    <property type="match status" value="1"/>
</dbReference>